<evidence type="ECO:0000256" key="1">
    <source>
        <dbReference type="SAM" id="Phobius"/>
    </source>
</evidence>
<dbReference type="Proteomes" id="UP000662931">
    <property type="component" value="Chromosome 1"/>
</dbReference>
<dbReference type="GeneID" id="62194580"/>
<keyword evidence="1" id="KW-1133">Transmembrane helix</keyword>
<dbReference type="KEGG" id="bnn:FOA43_001179"/>
<protein>
    <submittedName>
        <fullName evidence="2">Uncharacterized protein</fullName>
    </submittedName>
</protein>
<feature type="transmembrane region" description="Helical" evidence="1">
    <location>
        <begin position="137"/>
        <end position="157"/>
    </location>
</feature>
<accession>A0A875S3I6</accession>
<sequence>MSLDPKGLNDRRINEDADGMQRDSFRADVKELEDDNVNERLGLPPVLRVALLGGSAGLIGGVGGLIHGWQTASLKYLASNSHRLPTTYNGWFFYHRRKMYFCLKQSMATGFKTGMRLGTFVGFMFGIEAVLDKSRGVTDFGNTMMAVCVPGFFYAWWHRMPQVQAKDIIKKGGRMGILFGLTQDLLQFIRGGDVWYLNRFFGIQPKKLRERFAK</sequence>
<name>A0A875S3I6_EENNA</name>
<evidence type="ECO:0000313" key="3">
    <source>
        <dbReference type="Proteomes" id="UP000662931"/>
    </source>
</evidence>
<dbReference type="RefSeq" id="XP_038777429.1">
    <property type="nucleotide sequence ID" value="XM_038921501.1"/>
</dbReference>
<dbReference type="EMBL" id="CP064812">
    <property type="protein sequence ID" value="QPG73864.1"/>
    <property type="molecule type" value="Genomic_DNA"/>
</dbReference>
<organism evidence="2 3">
    <name type="scientific">Eeniella nana</name>
    <name type="common">Yeast</name>
    <name type="synonym">Brettanomyces nanus</name>
    <dbReference type="NCBI Taxonomy" id="13502"/>
    <lineage>
        <taxon>Eukaryota</taxon>
        <taxon>Fungi</taxon>
        <taxon>Dikarya</taxon>
        <taxon>Ascomycota</taxon>
        <taxon>Saccharomycotina</taxon>
        <taxon>Pichiomycetes</taxon>
        <taxon>Pichiales</taxon>
        <taxon>Pichiaceae</taxon>
        <taxon>Brettanomyces</taxon>
    </lineage>
</organism>
<reference evidence="2" key="1">
    <citation type="submission" date="2020-10" db="EMBL/GenBank/DDBJ databases">
        <authorList>
            <person name="Roach M.J.R."/>
        </authorList>
    </citation>
    <scope>NUCLEOTIDE SEQUENCE</scope>
    <source>
        <strain evidence="2">CBS 1945</strain>
    </source>
</reference>
<dbReference type="PANTHER" id="PTHR37852">
    <property type="entry name" value="YALI0B21208P"/>
    <property type="match status" value="1"/>
</dbReference>
<dbReference type="AlphaFoldDB" id="A0A875S3I6"/>
<feature type="transmembrane region" description="Helical" evidence="1">
    <location>
        <begin position="113"/>
        <end position="131"/>
    </location>
</feature>
<proteinExistence type="predicted"/>
<keyword evidence="1" id="KW-0812">Transmembrane</keyword>
<dbReference type="OrthoDB" id="5584028at2759"/>
<evidence type="ECO:0000313" key="2">
    <source>
        <dbReference type="EMBL" id="QPG73864.1"/>
    </source>
</evidence>
<keyword evidence="3" id="KW-1185">Reference proteome</keyword>
<gene>
    <name evidence="2" type="ORF">FOA43_001179</name>
</gene>
<keyword evidence="1" id="KW-0472">Membrane</keyword>
<feature type="transmembrane region" description="Helical" evidence="1">
    <location>
        <begin position="46"/>
        <end position="66"/>
    </location>
</feature>
<dbReference type="PANTHER" id="PTHR37852:SF1">
    <property type="entry name" value="HIG1 DOMAIN-CONTAINING PROTEIN"/>
    <property type="match status" value="1"/>
</dbReference>